<dbReference type="KEGG" id="fpf:DCC35_20115"/>
<dbReference type="AlphaFoldDB" id="A0A4D7JQ57"/>
<reference evidence="1 2" key="1">
    <citation type="submission" date="2018-04" db="EMBL/GenBank/DDBJ databases">
        <title>Complete genome uncultured novel isolate.</title>
        <authorList>
            <person name="Merlino G."/>
        </authorList>
    </citation>
    <scope>NUCLEOTIDE SEQUENCE [LARGE SCALE GENOMIC DNA]</scope>
    <source>
        <strain evidence="2">R1DC9</strain>
    </source>
</reference>
<evidence type="ECO:0008006" key="3">
    <source>
        <dbReference type="Google" id="ProtNLM"/>
    </source>
</evidence>
<evidence type="ECO:0000313" key="2">
    <source>
        <dbReference type="Proteomes" id="UP000298616"/>
    </source>
</evidence>
<gene>
    <name evidence="1" type="ORF">DCC35_20115</name>
</gene>
<keyword evidence="2" id="KW-1185">Reference proteome</keyword>
<protein>
    <recommendedName>
        <fullName evidence="3">Tetratricopeptide repeat-containing protein</fullName>
    </recommendedName>
</protein>
<proteinExistence type="predicted"/>
<sequence>MSGEPDMKKQKLKKFIEFASGLLPHEVKYLLDIQQFEDSDNLTILNQTNEYVNKNADNNIFSTHIDKRKFSRIMRWMQEKLRAADVDAEFSLLIELENNLMNDNLSQGQEKQLLKIINNTEQDEYYFMKRYELGLHFLNFLLVRMRHKEYHIIEDFINKYKSQYDHCRMVYMRIQKATNDIIQQYTYNDIESRQWESWLLTIFRDPLMDGMNRYYALVRLVFLYFNYNLQDKMEALFEEIDPVLASGKFYSRRILINYYGNRLLYHSKANRLDLAEKYGWLSISEKNSDYLHYANNLCAVLLKKGALNDALKLMQDVFPDVKTTSNFHHKTSFTAQYITALTQNGQYKEAAQHAEIFLMANKNEILRHRWHLFFSVFFRSLFLKGDYKKIIQYSQKLNLIEKERKYLKRINSLPAIQWYFEAARYQSEIIEINELNNSLRSILNGGEHPDKQKQIIEELKIEIRKKIPEVKIK</sequence>
<name>A0A4D7JQ57_9BACT</name>
<dbReference type="EMBL" id="CP028923">
    <property type="protein sequence ID" value="QCK16873.1"/>
    <property type="molecule type" value="Genomic_DNA"/>
</dbReference>
<evidence type="ECO:0000313" key="1">
    <source>
        <dbReference type="EMBL" id="QCK16873.1"/>
    </source>
</evidence>
<organism evidence="1 2">
    <name type="scientific">Mangrovivirga cuniculi</name>
    <dbReference type="NCBI Taxonomy" id="2715131"/>
    <lineage>
        <taxon>Bacteria</taxon>
        <taxon>Pseudomonadati</taxon>
        <taxon>Bacteroidota</taxon>
        <taxon>Cytophagia</taxon>
        <taxon>Cytophagales</taxon>
        <taxon>Mangrovivirgaceae</taxon>
        <taxon>Mangrovivirga</taxon>
    </lineage>
</organism>
<dbReference type="Proteomes" id="UP000298616">
    <property type="component" value="Chromosome"/>
</dbReference>
<accession>A0A4D7JQ57</accession>